<protein>
    <recommendedName>
        <fullName evidence="7">Phosphate-specific transport system accessory protein PhoU</fullName>
    </recommendedName>
</protein>
<dbReference type="PATRIC" id="fig|476272.21.peg.331"/>
<dbReference type="SUPFAM" id="SSF109755">
    <property type="entry name" value="PhoU-like"/>
    <property type="match status" value="1"/>
</dbReference>
<dbReference type="PANTHER" id="PTHR42930:SF3">
    <property type="entry name" value="PHOSPHATE-SPECIFIC TRANSPORT SYSTEM ACCESSORY PROTEIN PHOU"/>
    <property type="match status" value="1"/>
</dbReference>
<dbReference type="InterPro" id="IPR028366">
    <property type="entry name" value="PhoU"/>
</dbReference>
<dbReference type="GO" id="GO:0030643">
    <property type="term" value="P:intracellular phosphate ion homeostasis"/>
    <property type="evidence" value="ECO:0007669"/>
    <property type="project" value="InterPro"/>
</dbReference>
<evidence type="ECO:0000256" key="3">
    <source>
        <dbReference type="ARBA" id="ARBA00011738"/>
    </source>
</evidence>
<accession>C0CRY6</accession>
<dbReference type="FunFam" id="1.20.58.220:FF:000004">
    <property type="entry name" value="Phosphate-specific transport system accessory protein PhoU"/>
    <property type="match status" value="1"/>
</dbReference>
<keyword evidence="6 7" id="KW-0592">Phosphate transport</keyword>
<sequence>MRMREQFEEQLEQLHREVTEMGNLCEQAIALATKALFGGNDQLAKEVFRRDASIDRKEREIEDLCMRLFLHQQPMARDLRTVSAALKMVSDMERIGDQAADVAELSRYIGDQTLQSKVSLGEMAEATKAMVNASVEAFVKGDEELVKKVIQADDKVDGLFEQVKEEIMNLIYQRDIDAKASLDLLMAAKYFERIGDHAVNIAEWVEYSITGVHTNNEHVNI</sequence>
<keyword evidence="4 7" id="KW-0813">Transport</keyword>
<gene>
    <name evidence="9" type="ORF">RUMHYD_03652</name>
</gene>
<dbReference type="PANTHER" id="PTHR42930">
    <property type="entry name" value="PHOSPHATE-SPECIFIC TRANSPORT SYSTEM ACCESSORY PROTEIN PHOU"/>
    <property type="match status" value="1"/>
</dbReference>
<dbReference type="InterPro" id="IPR026022">
    <property type="entry name" value="PhoU_dom"/>
</dbReference>
<evidence type="ECO:0000256" key="4">
    <source>
        <dbReference type="ARBA" id="ARBA00022448"/>
    </source>
</evidence>
<dbReference type="GO" id="GO:0006817">
    <property type="term" value="P:phosphate ion transport"/>
    <property type="evidence" value="ECO:0007669"/>
    <property type="project" value="UniProtKB-KW"/>
</dbReference>
<dbReference type="PIRSF" id="PIRSF003107">
    <property type="entry name" value="PhoU"/>
    <property type="match status" value="1"/>
</dbReference>
<comment type="function">
    <text evidence="7">Plays a role in the regulation of phosphate uptake.</text>
</comment>
<dbReference type="NCBIfam" id="TIGR02135">
    <property type="entry name" value="phoU_full"/>
    <property type="match status" value="1"/>
</dbReference>
<evidence type="ECO:0000256" key="6">
    <source>
        <dbReference type="ARBA" id="ARBA00022592"/>
    </source>
</evidence>
<name>C0CRY6_BLAHS</name>
<evidence type="ECO:0000256" key="5">
    <source>
        <dbReference type="ARBA" id="ARBA00022490"/>
    </source>
</evidence>
<reference evidence="9 10" key="2">
    <citation type="submission" date="2009-02" db="EMBL/GenBank/DDBJ databases">
        <title>Draft genome sequence of Blautia hydrogenotrophica DSM 10507 (Ruminococcus hydrogenotrophicus DSM 10507).</title>
        <authorList>
            <person name="Sudarsanam P."/>
            <person name="Ley R."/>
            <person name="Guruge J."/>
            <person name="Turnbaugh P.J."/>
            <person name="Mahowald M."/>
            <person name="Liep D."/>
            <person name="Gordon J."/>
        </authorList>
    </citation>
    <scope>NUCLEOTIDE SEQUENCE [LARGE SCALE GENOMIC DNA]</scope>
    <source>
        <strain evidence="10">DSM 10507 / JCM 14656 / S5a33</strain>
    </source>
</reference>
<dbReference type="eggNOG" id="COG0704">
    <property type="taxonomic scope" value="Bacteria"/>
</dbReference>
<organism evidence="9 10">
    <name type="scientific">Blautia hydrogenotrophica (strain DSM 10507 / JCM 14656 / S5a33)</name>
    <name type="common">Ruminococcus hydrogenotrophicus</name>
    <dbReference type="NCBI Taxonomy" id="476272"/>
    <lineage>
        <taxon>Bacteria</taxon>
        <taxon>Bacillati</taxon>
        <taxon>Bacillota</taxon>
        <taxon>Clostridia</taxon>
        <taxon>Lachnospirales</taxon>
        <taxon>Lachnospiraceae</taxon>
        <taxon>Blautia</taxon>
    </lineage>
</organism>
<feature type="domain" description="PhoU" evidence="8">
    <location>
        <begin position="121"/>
        <end position="205"/>
    </location>
</feature>
<evidence type="ECO:0000256" key="7">
    <source>
        <dbReference type="PIRNR" id="PIRNR003107"/>
    </source>
</evidence>
<dbReference type="Proteomes" id="UP000003100">
    <property type="component" value="Unassembled WGS sequence"/>
</dbReference>
<dbReference type="EMBL" id="ACBZ01000194">
    <property type="protein sequence ID" value="EEG47472.1"/>
    <property type="molecule type" value="Genomic_DNA"/>
</dbReference>
<dbReference type="AlphaFoldDB" id="C0CRY6"/>
<dbReference type="Pfam" id="PF01895">
    <property type="entry name" value="PhoU"/>
    <property type="match status" value="2"/>
</dbReference>
<keyword evidence="10" id="KW-1185">Reference proteome</keyword>
<comment type="caution">
    <text evidence="9">The sequence shown here is derived from an EMBL/GenBank/DDBJ whole genome shotgun (WGS) entry which is preliminary data.</text>
</comment>
<comment type="subcellular location">
    <subcellularLocation>
        <location evidence="1 7">Cytoplasm</location>
    </subcellularLocation>
</comment>
<keyword evidence="5 7" id="KW-0963">Cytoplasm</keyword>
<dbReference type="GO" id="GO:0005737">
    <property type="term" value="C:cytoplasm"/>
    <property type="evidence" value="ECO:0007669"/>
    <property type="project" value="UniProtKB-SubCell"/>
</dbReference>
<evidence type="ECO:0000313" key="10">
    <source>
        <dbReference type="Proteomes" id="UP000003100"/>
    </source>
</evidence>
<evidence type="ECO:0000259" key="8">
    <source>
        <dbReference type="Pfam" id="PF01895"/>
    </source>
</evidence>
<reference evidence="9 10" key="1">
    <citation type="submission" date="2009-01" db="EMBL/GenBank/DDBJ databases">
        <authorList>
            <person name="Fulton L."/>
            <person name="Clifton S."/>
            <person name="Fulton B."/>
            <person name="Xu J."/>
            <person name="Minx P."/>
            <person name="Pepin K.H."/>
            <person name="Johnson M."/>
            <person name="Bhonagiri V."/>
            <person name="Nash W.E."/>
            <person name="Mardis E.R."/>
            <person name="Wilson R.K."/>
        </authorList>
    </citation>
    <scope>NUCLEOTIDE SEQUENCE [LARGE SCALE GENOMIC DNA]</scope>
    <source>
        <strain evidence="10">DSM 10507 / JCM 14656 / S5a33</strain>
    </source>
</reference>
<dbReference type="GO" id="GO:0045936">
    <property type="term" value="P:negative regulation of phosphate metabolic process"/>
    <property type="evidence" value="ECO:0007669"/>
    <property type="project" value="InterPro"/>
</dbReference>
<dbReference type="InterPro" id="IPR038078">
    <property type="entry name" value="PhoU-like_sf"/>
</dbReference>
<comment type="similarity">
    <text evidence="2 7">Belongs to the PhoU family.</text>
</comment>
<dbReference type="Gene3D" id="1.20.58.220">
    <property type="entry name" value="Phosphate transport system protein phou homolog 2, domain 2"/>
    <property type="match status" value="1"/>
</dbReference>
<comment type="subunit">
    <text evidence="3 7">Homodimer.</text>
</comment>
<feature type="domain" description="PhoU" evidence="8">
    <location>
        <begin position="18"/>
        <end position="105"/>
    </location>
</feature>
<dbReference type="HOGENOM" id="CLU_078518_3_0_9"/>
<evidence type="ECO:0000256" key="2">
    <source>
        <dbReference type="ARBA" id="ARBA00008107"/>
    </source>
</evidence>
<evidence type="ECO:0000256" key="1">
    <source>
        <dbReference type="ARBA" id="ARBA00004496"/>
    </source>
</evidence>
<evidence type="ECO:0000313" key="9">
    <source>
        <dbReference type="EMBL" id="EEG47472.1"/>
    </source>
</evidence>
<proteinExistence type="inferred from homology"/>